<dbReference type="AlphaFoldDB" id="A0AAD4N0M6"/>
<sequence length="156" mass="18437">MSSSFLYHITLTIPFLYLSICVSHSERSRSHDARRMCVRIHQHAMLASDLCRAFHHNYHVDLSAGGVQRYGRELIDLFNNRGRKHVPPLEAGRTMIVKSKRLLKDRKPILYDPKLSTHSKECIRNYAALLKEKVRCLKSNVNFMRYYDKYHNTRYN</sequence>
<name>A0AAD4N0M6_9BILA</name>
<gene>
    <name evidence="2" type="ORF">DdX_11515</name>
</gene>
<accession>A0AAD4N0M6</accession>
<reference evidence="2" key="1">
    <citation type="submission" date="2022-01" db="EMBL/GenBank/DDBJ databases">
        <title>Genome Sequence Resource for Two Populations of Ditylenchus destructor, the Migratory Endoparasitic Phytonematode.</title>
        <authorList>
            <person name="Zhang H."/>
            <person name="Lin R."/>
            <person name="Xie B."/>
        </authorList>
    </citation>
    <scope>NUCLEOTIDE SEQUENCE</scope>
    <source>
        <strain evidence="2">BazhouSP</strain>
    </source>
</reference>
<keyword evidence="1" id="KW-0472">Membrane</keyword>
<dbReference type="Proteomes" id="UP001201812">
    <property type="component" value="Unassembled WGS sequence"/>
</dbReference>
<keyword evidence="1" id="KW-1133">Transmembrane helix</keyword>
<protein>
    <submittedName>
        <fullName evidence="2">Uncharacterized protein</fullName>
    </submittedName>
</protein>
<keyword evidence="1" id="KW-0812">Transmembrane</keyword>
<keyword evidence="3" id="KW-1185">Reference proteome</keyword>
<evidence type="ECO:0000313" key="3">
    <source>
        <dbReference type="Proteomes" id="UP001201812"/>
    </source>
</evidence>
<dbReference type="EMBL" id="JAKKPZ010000032">
    <property type="protein sequence ID" value="KAI1709117.1"/>
    <property type="molecule type" value="Genomic_DNA"/>
</dbReference>
<comment type="caution">
    <text evidence="2">The sequence shown here is derived from an EMBL/GenBank/DDBJ whole genome shotgun (WGS) entry which is preliminary data.</text>
</comment>
<proteinExistence type="predicted"/>
<feature type="transmembrane region" description="Helical" evidence="1">
    <location>
        <begin position="6"/>
        <end position="25"/>
    </location>
</feature>
<evidence type="ECO:0000313" key="2">
    <source>
        <dbReference type="EMBL" id="KAI1709117.1"/>
    </source>
</evidence>
<evidence type="ECO:0000256" key="1">
    <source>
        <dbReference type="SAM" id="Phobius"/>
    </source>
</evidence>
<organism evidence="2 3">
    <name type="scientific">Ditylenchus destructor</name>
    <dbReference type="NCBI Taxonomy" id="166010"/>
    <lineage>
        <taxon>Eukaryota</taxon>
        <taxon>Metazoa</taxon>
        <taxon>Ecdysozoa</taxon>
        <taxon>Nematoda</taxon>
        <taxon>Chromadorea</taxon>
        <taxon>Rhabditida</taxon>
        <taxon>Tylenchina</taxon>
        <taxon>Tylenchomorpha</taxon>
        <taxon>Sphaerularioidea</taxon>
        <taxon>Anguinidae</taxon>
        <taxon>Anguininae</taxon>
        <taxon>Ditylenchus</taxon>
    </lineage>
</organism>